<proteinExistence type="predicted"/>
<evidence type="ECO:0000313" key="4">
    <source>
        <dbReference type="Proteomes" id="UP000019439"/>
    </source>
</evidence>
<evidence type="ECO:0008006" key="5">
    <source>
        <dbReference type="Google" id="ProtNLM"/>
    </source>
</evidence>
<gene>
    <name evidence="3" type="ORF">BF17_00355</name>
</gene>
<protein>
    <recommendedName>
        <fullName evidence="5">Type IV pilus biogenesis protein PilP</fullName>
    </recommendedName>
</protein>
<feature type="region of interest" description="Disordered" evidence="1">
    <location>
        <begin position="34"/>
        <end position="66"/>
    </location>
</feature>
<dbReference type="NCBIfam" id="TIGR03021">
    <property type="entry name" value="pilP_fam"/>
    <property type="match status" value="1"/>
</dbReference>
<feature type="chain" id="PRO_5045748938" description="Type IV pilus biogenesis protein PilP" evidence="2">
    <location>
        <begin position="24"/>
        <end position="202"/>
    </location>
</feature>
<reference evidence="3 4" key="1">
    <citation type="journal article" date="2014" name="Genome Announc.">
        <title>Genome Sequence of Yersinia similis Y228T, a Member of the Yersinia pseudotuberculosis Complex.</title>
        <authorList>
            <person name="Sprague L.D."/>
            <person name="Neubauer H."/>
        </authorList>
    </citation>
    <scope>NUCLEOTIDE SEQUENCE [LARGE SCALE GENOMIC DNA]</scope>
    <source>
        <strain evidence="3 4">228</strain>
    </source>
</reference>
<feature type="signal peptide" evidence="2">
    <location>
        <begin position="1"/>
        <end position="23"/>
    </location>
</feature>
<evidence type="ECO:0000256" key="2">
    <source>
        <dbReference type="SAM" id="SignalP"/>
    </source>
</evidence>
<evidence type="ECO:0000256" key="1">
    <source>
        <dbReference type="SAM" id="MobiDB-lite"/>
    </source>
</evidence>
<name>A0ABN4CXT9_9GAMM</name>
<dbReference type="InterPro" id="IPR022753">
    <property type="entry name" value="T4SS_pilus_biogen_PilP"/>
</dbReference>
<sequence>MLNKYSRPLLLCILFGPTPGSYAALTTALPDVTHTTEIQKSSPTESETPSSDTPPTPTRLHENSGNTLNLARLERIQADTLLFEAQAARAKALLSLQQNNGYDASLPAPLSQSLVAPVTATGGIPGTTLSTLPTQTALPRIVEIAGSGKHLRTRLALSDGAAVELSAGQRIPGTNNTVKTITAQEVQITTSTGETHTLAFTE</sequence>
<keyword evidence="4" id="KW-1185">Reference proteome</keyword>
<feature type="compositionally biased region" description="Low complexity" evidence="1">
    <location>
        <begin position="41"/>
        <end position="51"/>
    </location>
</feature>
<dbReference type="EMBL" id="CP007231">
    <property type="protein sequence ID" value="AHK22111.1"/>
    <property type="molecule type" value="Genomic_DNA"/>
</dbReference>
<evidence type="ECO:0000313" key="3">
    <source>
        <dbReference type="EMBL" id="AHK22111.1"/>
    </source>
</evidence>
<dbReference type="Proteomes" id="UP000019439">
    <property type="component" value="Plasmid unnamed"/>
</dbReference>
<keyword evidence="2" id="KW-0732">Signal</keyword>
<organism evidence="3 4">
    <name type="scientific">Yersinia similis</name>
    <dbReference type="NCBI Taxonomy" id="367190"/>
    <lineage>
        <taxon>Bacteria</taxon>
        <taxon>Pseudomonadati</taxon>
        <taxon>Pseudomonadota</taxon>
        <taxon>Gammaproteobacteria</taxon>
        <taxon>Enterobacterales</taxon>
        <taxon>Yersiniaceae</taxon>
        <taxon>Yersinia</taxon>
    </lineage>
</organism>
<dbReference type="RefSeq" id="WP_025384554.1">
    <property type="nucleotide sequence ID" value="NZ_CGBP01000026.1"/>
</dbReference>
<keyword evidence="3" id="KW-0614">Plasmid</keyword>
<accession>A0ABN4CXT9</accession>
<dbReference type="GeneID" id="96666344"/>
<geneLocation type="plasmid" evidence="4"/>